<evidence type="ECO:0000256" key="3">
    <source>
        <dbReference type="ARBA" id="ARBA00012929"/>
    </source>
</evidence>
<dbReference type="InterPro" id="IPR029903">
    <property type="entry name" value="RmlD-like-bd"/>
</dbReference>
<dbReference type="AlphaFoldDB" id="A0A6S6QWK8"/>
<feature type="domain" description="RmlD-like substrate binding" evidence="7">
    <location>
        <begin position="1"/>
        <end position="291"/>
    </location>
</feature>
<comment type="similarity">
    <text evidence="2 6">Belongs to the dTDP-4-dehydrorhamnose reductase family.</text>
</comment>
<dbReference type="GO" id="GO:0019305">
    <property type="term" value="P:dTDP-rhamnose biosynthetic process"/>
    <property type="evidence" value="ECO:0007669"/>
    <property type="project" value="UniProtKB-UniPathway"/>
</dbReference>
<dbReference type="GO" id="GO:0008831">
    <property type="term" value="F:dTDP-4-dehydrorhamnose reductase activity"/>
    <property type="evidence" value="ECO:0007669"/>
    <property type="project" value="UniProtKB-EC"/>
</dbReference>
<evidence type="ECO:0000256" key="2">
    <source>
        <dbReference type="ARBA" id="ARBA00010944"/>
    </source>
</evidence>
<dbReference type="EMBL" id="AP023361">
    <property type="protein sequence ID" value="BCJ92307.1"/>
    <property type="molecule type" value="Genomic_DNA"/>
</dbReference>
<comment type="catalytic activity">
    <reaction evidence="5 6">
        <text>dTDP-beta-L-rhamnose + NADP(+) = dTDP-4-dehydro-beta-L-rhamnose + NADPH + H(+)</text>
        <dbReference type="Rhea" id="RHEA:21796"/>
        <dbReference type="ChEBI" id="CHEBI:15378"/>
        <dbReference type="ChEBI" id="CHEBI:57510"/>
        <dbReference type="ChEBI" id="CHEBI:57783"/>
        <dbReference type="ChEBI" id="CHEBI:58349"/>
        <dbReference type="ChEBI" id="CHEBI:62830"/>
        <dbReference type="EC" id="1.1.1.133"/>
    </reaction>
</comment>
<dbReference type="Gene3D" id="3.90.25.10">
    <property type="entry name" value="UDP-galactose 4-epimerase, domain 1"/>
    <property type="match status" value="1"/>
</dbReference>
<dbReference type="NCBIfam" id="TIGR01214">
    <property type="entry name" value="rmlD"/>
    <property type="match status" value="1"/>
</dbReference>
<dbReference type="InterPro" id="IPR005913">
    <property type="entry name" value="dTDP_dehydrorham_reduct"/>
</dbReference>
<name>A0A6S6QWK8_9HYPH</name>
<dbReference type="EC" id="1.1.1.133" evidence="3 6"/>
<keyword evidence="6" id="KW-0560">Oxidoreductase</keyword>
<evidence type="ECO:0000256" key="5">
    <source>
        <dbReference type="ARBA" id="ARBA00048200"/>
    </source>
</evidence>
<comment type="cofactor">
    <cofactor evidence="6">
        <name>Mg(2+)</name>
        <dbReference type="ChEBI" id="CHEBI:18420"/>
    </cofactor>
    <text evidence="6">Binds 1 Mg(2+) ion per monomer.</text>
</comment>
<keyword evidence="6" id="KW-0521">NADP</keyword>
<gene>
    <name evidence="8" type="ORF">IZ6_30420</name>
</gene>
<evidence type="ECO:0000256" key="1">
    <source>
        <dbReference type="ARBA" id="ARBA00004781"/>
    </source>
</evidence>
<comment type="pathway">
    <text evidence="1 6">Carbohydrate biosynthesis; dTDP-L-rhamnose biosynthesis.</text>
</comment>
<dbReference type="InterPro" id="IPR036291">
    <property type="entry name" value="NAD(P)-bd_dom_sf"/>
</dbReference>
<comment type="function">
    <text evidence="6">Catalyzes the reduction of dTDP-6-deoxy-L-lyxo-4-hexulose to yield dTDP-L-rhamnose.</text>
</comment>
<accession>A0A6S6QWK8</accession>
<dbReference type="Proteomes" id="UP000515317">
    <property type="component" value="Chromosome"/>
</dbReference>
<dbReference type="PANTHER" id="PTHR10491:SF4">
    <property type="entry name" value="METHIONINE ADENOSYLTRANSFERASE 2 SUBUNIT BETA"/>
    <property type="match status" value="1"/>
</dbReference>
<dbReference type="RefSeq" id="WP_222875886.1">
    <property type="nucleotide sequence ID" value="NZ_AP023361.1"/>
</dbReference>
<dbReference type="Gene3D" id="3.40.50.720">
    <property type="entry name" value="NAD(P)-binding Rossmann-like Domain"/>
    <property type="match status" value="1"/>
</dbReference>
<reference evidence="8 9" key="1">
    <citation type="submission" date="2020-08" db="EMBL/GenBank/DDBJ databases">
        <title>Genome sequence of Rhizobiales bacterium strain IZ6.</title>
        <authorList>
            <person name="Nakai R."/>
            <person name="Naganuma T."/>
        </authorList>
    </citation>
    <scope>NUCLEOTIDE SEQUENCE [LARGE SCALE GENOMIC DNA]</scope>
    <source>
        <strain evidence="8 9">IZ6</strain>
    </source>
</reference>
<evidence type="ECO:0000256" key="4">
    <source>
        <dbReference type="ARBA" id="ARBA00017099"/>
    </source>
</evidence>
<protein>
    <recommendedName>
        <fullName evidence="4 6">dTDP-4-dehydrorhamnose reductase</fullName>
        <ecNumber evidence="3 6">1.1.1.133</ecNumber>
    </recommendedName>
</protein>
<sequence>MKILVTGREGQIARSLVEQARGRPNIVMETVGRPELDLVKPESVMAAIRERKPDLVVSAAAYTAVDQAEDDVDMALTVNAGGARAAAKAAAELGVPVVHLSTDYVFSGDKAGAYLEDDPVGPQSAYGRTKLAGEVAVADANPKHVILRTAWAYSPFGRNFVKTMLAQAQTRSSIGVVCDQFGNPTSALDIADGILHIARALAAMPSADKFGIFHLAGTGSTSWAGFAENIFVESRSAGGPFAAVQRISTAEYPSKAKRPANSRLSTDKLARVYGWRAPDWRLSCADIVRRLVQEAAPT</sequence>
<keyword evidence="9" id="KW-1185">Reference proteome</keyword>
<organism evidence="8 9">
    <name type="scientific">Terrihabitans soli</name>
    <dbReference type="NCBI Taxonomy" id="708113"/>
    <lineage>
        <taxon>Bacteria</taxon>
        <taxon>Pseudomonadati</taxon>
        <taxon>Pseudomonadota</taxon>
        <taxon>Alphaproteobacteria</taxon>
        <taxon>Hyphomicrobiales</taxon>
        <taxon>Terrihabitans</taxon>
    </lineage>
</organism>
<dbReference type="CDD" id="cd05254">
    <property type="entry name" value="dTDP_HR_like_SDR_e"/>
    <property type="match status" value="1"/>
</dbReference>
<proteinExistence type="inferred from homology"/>
<evidence type="ECO:0000259" key="7">
    <source>
        <dbReference type="Pfam" id="PF04321"/>
    </source>
</evidence>
<dbReference type="PANTHER" id="PTHR10491">
    <property type="entry name" value="DTDP-4-DEHYDRORHAMNOSE REDUCTASE"/>
    <property type="match status" value="1"/>
</dbReference>
<evidence type="ECO:0000313" key="9">
    <source>
        <dbReference type="Proteomes" id="UP000515317"/>
    </source>
</evidence>
<dbReference type="SUPFAM" id="SSF51735">
    <property type="entry name" value="NAD(P)-binding Rossmann-fold domains"/>
    <property type="match status" value="1"/>
</dbReference>
<dbReference type="UniPathway" id="UPA00124"/>
<evidence type="ECO:0000256" key="6">
    <source>
        <dbReference type="RuleBase" id="RU364082"/>
    </source>
</evidence>
<evidence type="ECO:0000313" key="8">
    <source>
        <dbReference type="EMBL" id="BCJ92307.1"/>
    </source>
</evidence>
<dbReference type="Pfam" id="PF04321">
    <property type="entry name" value="RmlD_sub_bind"/>
    <property type="match status" value="1"/>
</dbReference>
<dbReference type="KEGG" id="tso:IZ6_30420"/>